<dbReference type="InterPro" id="IPR011701">
    <property type="entry name" value="MFS"/>
</dbReference>
<dbReference type="PROSITE" id="PS50850">
    <property type="entry name" value="MFS"/>
    <property type="match status" value="1"/>
</dbReference>
<dbReference type="CDD" id="cd17370">
    <property type="entry name" value="MFS_MJ1317_like"/>
    <property type="match status" value="1"/>
</dbReference>
<dbReference type="eggNOG" id="COG0477">
    <property type="taxonomic scope" value="Bacteria"/>
</dbReference>
<dbReference type="GO" id="GO:0005886">
    <property type="term" value="C:plasma membrane"/>
    <property type="evidence" value="ECO:0007669"/>
    <property type="project" value="UniProtKB-SubCell"/>
</dbReference>
<feature type="domain" description="Major facilitator superfamily (MFS) profile" evidence="7">
    <location>
        <begin position="12"/>
        <end position="404"/>
    </location>
</feature>
<dbReference type="InterPro" id="IPR052425">
    <property type="entry name" value="Uncharacterized_MFS-type"/>
</dbReference>
<evidence type="ECO:0000259" key="7">
    <source>
        <dbReference type="PROSITE" id="PS50850"/>
    </source>
</evidence>
<organism evidence="8 9">
    <name type="scientific">Cellulomonas fimi (strain ATCC 484 / DSM 20113 / JCM 1341 / CCUG 24087 / LMG 16345 / NBRC 15513 / NCIMB 8980 / NCTC 7547 / NRS-133)</name>
    <dbReference type="NCBI Taxonomy" id="590998"/>
    <lineage>
        <taxon>Bacteria</taxon>
        <taxon>Bacillati</taxon>
        <taxon>Actinomycetota</taxon>
        <taxon>Actinomycetes</taxon>
        <taxon>Micrococcales</taxon>
        <taxon>Cellulomonadaceae</taxon>
        <taxon>Cellulomonas</taxon>
    </lineage>
</organism>
<dbReference type="RefSeq" id="WP_013769588.1">
    <property type="nucleotide sequence ID" value="NC_015514.1"/>
</dbReference>
<feature type="transmembrane region" description="Helical" evidence="6">
    <location>
        <begin position="156"/>
        <end position="173"/>
    </location>
</feature>
<feature type="transmembrane region" description="Helical" evidence="6">
    <location>
        <begin position="317"/>
        <end position="334"/>
    </location>
</feature>
<dbReference type="PANTHER" id="PTHR42688">
    <property type="entry name" value="CONSERVED PROTEIN"/>
    <property type="match status" value="1"/>
</dbReference>
<proteinExistence type="predicted"/>
<dbReference type="Pfam" id="PF07690">
    <property type="entry name" value="MFS_1"/>
    <property type="match status" value="1"/>
</dbReference>
<evidence type="ECO:0000256" key="6">
    <source>
        <dbReference type="SAM" id="Phobius"/>
    </source>
</evidence>
<dbReference type="HOGENOM" id="CLU_040020_2_0_11"/>
<dbReference type="GO" id="GO:0022857">
    <property type="term" value="F:transmembrane transporter activity"/>
    <property type="evidence" value="ECO:0007669"/>
    <property type="project" value="InterPro"/>
</dbReference>
<evidence type="ECO:0000313" key="8">
    <source>
        <dbReference type="EMBL" id="AEE44559.1"/>
    </source>
</evidence>
<evidence type="ECO:0000256" key="1">
    <source>
        <dbReference type="ARBA" id="ARBA00004651"/>
    </source>
</evidence>
<evidence type="ECO:0000256" key="4">
    <source>
        <dbReference type="ARBA" id="ARBA00022989"/>
    </source>
</evidence>
<keyword evidence="5 6" id="KW-0472">Membrane</keyword>
<dbReference type="EMBL" id="CP002666">
    <property type="protein sequence ID" value="AEE44559.1"/>
    <property type="molecule type" value="Genomic_DNA"/>
</dbReference>
<protein>
    <submittedName>
        <fullName evidence="8">Major facilitator superfamily MFS_1</fullName>
    </submittedName>
</protein>
<evidence type="ECO:0000313" key="9">
    <source>
        <dbReference type="Proteomes" id="UP000008460"/>
    </source>
</evidence>
<keyword evidence="4 6" id="KW-1133">Transmembrane helix</keyword>
<feature type="transmembrane region" description="Helical" evidence="6">
    <location>
        <begin position="233"/>
        <end position="253"/>
    </location>
</feature>
<name>F4H7K2_CELFA</name>
<sequence length="410" mass="40777">MTTDATGTGRSAAWRVVLGLGVVSLAADMVYEGARSVTGPLLALLGVPMVVAGLVTGLGEAAALVLRLPFGARADRVGRYWPTTLAGYGLTAVGVPLLAVTPLLGAGGAAVACALLLLERVGKAVRSPSKSVLLARAAEDVGLGRGFGVHKAMDQLGAFVGPLLVAGVLAATGSLSPSLAVLAVPGAVAMLLLVAVRRLAPDDPPPTTVDPRVGTPAGRGAWLRPARELPRPFWSFAAAAAAVGAGLTTFAVISYHLVDEGLLDAALVPVVYAGAMLAAAVGALVVGAVHDRFGPRVVLAVPVLAAAVPPLAFGATLPAVLVGVVLWGLAGGLLDSTVKARVAELVPAGRRATAYGWFAAVQGVAAVVGGGLAGALAADAPVALTVVVALLQVVAVVFMRRSQQAVPGRS</sequence>
<feature type="transmembrane region" description="Helical" evidence="6">
    <location>
        <begin position="265"/>
        <end position="286"/>
    </location>
</feature>
<feature type="transmembrane region" description="Helical" evidence="6">
    <location>
        <begin position="12"/>
        <end position="31"/>
    </location>
</feature>
<comment type="subcellular location">
    <subcellularLocation>
        <location evidence="1">Cell membrane</location>
        <topology evidence="1">Multi-pass membrane protein</topology>
    </subcellularLocation>
</comment>
<gene>
    <name evidence="8" type="ordered locus">Celf_0416</name>
</gene>
<dbReference type="AlphaFoldDB" id="F4H7K2"/>
<keyword evidence="2" id="KW-1003">Cell membrane</keyword>
<feature type="transmembrane region" description="Helical" evidence="6">
    <location>
        <begin position="382"/>
        <end position="399"/>
    </location>
</feature>
<feature type="transmembrane region" description="Helical" evidence="6">
    <location>
        <begin position="43"/>
        <end position="65"/>
    </location>
</feature>
<feature type="transmembrane region" description="Helical" evidence="6">
    <location>
        <begin position="355"/>
        <end position="376"/>
    </location>
</feature>
<keyword evidence="9" id="KW-1185">Reference proteome</keyword>
<dbReference type="PANTHER" id="PTHR42688:SF1">
    <property type="entry name" value="BLR5212 PROTEIN"/>
    <property type="match status" value="1"/>
</dbReference>
<dbReference type="KEGG" id="cfi:Celf_0416"/>
<reference evidence="8 9" key="1">
    <citation type="submission" date="2011-04" db="EMBL/GenBank/DDBJ databases">
        <title>Complete sequence of Cellulomonas fimi ATCC 484.</title>
        <authorList>
            <consortium name="US DOE Joint Genome Institute"/>
            <person name="Lucas S."/>
            <person name="Han J."/>
            <person name="Lapidus A."/>
            <person name="Cheng J.-F."/>
            <person name="Goodwin L."/>
            <person name="Pitluck S."/>
            <person name="Peters L."/>
            <person name="Chertkov O."/>
            <person name="Detter J.C."/>
            <person name="Han C."/>
            <person name="Tapia R."/>
            <person name="Land M."/>
            <person name="Hauser L."/>
            <person name="Kyrpides N."/>
            <person name="Ivanova N."/>
            <person name="Ovchinnikova G."/>
            <person name="Pagani I."/>
            <person name="Mead D."/>
            <person name="Brumm P."/>
            <person name="Woyke T."/>
        </authorList>
    </citation>
    <scope>NUCLEOTIDE SEQUENCE [LARGE SCALE GENOMIC DNA]</scope>
    <source>
        <strain evidence="9">ATCC 484 / DSM 20113 / JCM 1341 / NBRC 15513 / NCIMB 8980 / NCTC 7547</strain>
    </source>
</reference>
<dbReference type="InterPro" id="IPR020846">
    <property type="entry name" value="MFS_dom"/>
</dbReference>
<dbReference type="SUPFAM" id="SSF103473">
    <property type="entry name" value="MFS general substrate transporter"/>
    <property type="match status" value="1"/>
</dbReference>
<keyword evidence="3 6" id="KW-0812">Transmembrane</keyword>
<dbReference type="Proteomes" id="UP000008460">
    <property type="component" value="Chromosome"/>
</dbReference>
<dbReference type="InterPro" id="IPR036259">
    <property type="entry name" value="MFS_trans_sf"/>
</dbReference>
<accession>F4H7K2</accession>
<dbReference type="STRING" id="590998.Celf_0416"/>
<feature type="transmembrane region" description="Helical" evidence="6">
    <location>
        <begin position="85"/>
        <end position="118"/>
    </location>
</feature>
<evidence type="ECO:0000256" key="2">
    <source>
        <dbReference type="ARBA" id="ARBA00022475"/>
    </source>
</evidence>
<evidence type="ECO:0000256" key="5">
    <source>
        <dbReference type="ARBA" id="ARBA00023136"/>
    </source>
</evidence>
<evidence type="ECO:0000256" key="3">
    <source>
        <dbReference type="ARBA" id="ARBA00022692"/>
    </source>
</evidence>
<feature type="transmembrane region" description="Helical" evidence="6">
    <location>
        <begin position="179"/>
        <end position="196"/>
    </location>
</feature>
<dbReference type="Gene3D" id="1.20.1250.20">
    <property type="entry name" value="MFS general substrate transporter like domains"/>
    <property type="match status" value="2"/>
</dbReference>